<keyword evidence="4" id="KW-1185">Reference proteome</keyword>
<dbReference type="Gene3D" id="1.10.8.730">
    <property type="match status" value="1"/>
</dbReference>
<sequence length="801" mass="93055">MASQILPVVMEILGLGKKDKTIKQKMNVLPFSKVDDLIQGKDGYQKLVIQVQPINGESMEPEDLESVEDALRISLTSWRGRVQWLVNSEKVRVEKNIAWLNNKQQQEDLDLYIDMIEEQKQSFEVLSRNIRTINRFYIVLEGKGKGIESDLRNTLGTITNQMLEQGMDVKVLSRDESMRILYERLNPQTSIHQPYQEGMPEHLLVPSKMTGSPSGLMQIDGRYYLHMAVVRYPIRPNKRFRWLAPLLRVNGNKTISFILNPRPKGKELTDSVGKMVTRLKREMDQARNEKERMDKETEYLTARKMYERITSNNEMIYDTTIIIEASGETEEEMRETFNNLQAALSGADCYARTIMLPGKNIFDSFWSCMPLLYRCDIADQYYTWNMPAKTIASLIPFDSGEFQEESGIYFAENPINQSPYIYNRFDANLHDNPHGFSLGLPGAGKSYDMTNEIIREAPLLDFIVLFDPEREYFFTFGKRFNIAQVCTNPFHVRSPIVDSDNENVDGQRHFWDATKLHIQNVLPLFKFWMPEMTSTEASMIEEDVREIYMEANFNENMTSFPEFFPTLSDFKRKAESKIGANDNEGIPGRKRILVTLNPYIDGIYSSLLNGQTQWDFDDRLIVFDIHDVTNRMKNSIYYLLLLHTWQFIKECRQKGLYTSLKADEVHVMMNAQNEEAAEFLYNVNKRGRKYFCALQLATQNLLDFLGVSVSPDGQRRESNITKYGQAIINNSRFKKIFRIGKLDLQELNSLYSFSKREKKLLSSSRGRGKGVMIMGDTQKVEFQTKRWAHEEKYIKKGEYTA</sequence>
<evidence type="ECO:0000256" key="1">
    <source>
        <dbReference type="SAM" id="Coils"/>
    </source>
</evidence>
<dbReference type="Pfam" id="PF19044">
    <property type="entry name" value="P-loop_TraG"/>
    <property type="match status" value="1"/>
</dbReference>
<dbReference type="Gene3D" id="3.40.50.300">
    <property type="entry name" value="P-loop containing nucleotide triphosphate hydrolases"/>
    <property type="match status" value="1"/>
</dbReference>
<dbReference type="OrthoDB" id="9804380at2"/>
<name>A0A7X3FMP7_9BACL</name>
<dbReference type="Proteomes" id="UP000490800">
    <property type="component" value="Unassembled WGS sequence"/>
</dbReference>
<feature type="coiled-coil region" evidence="1">
    <location>
        <begin position="276"/>
        <end position="303"/>
    </location>
</feature>
<dbReference type="EMBL" id="RHLK01000018">
    <property type="protein sequence ID" value="MVP02102.1"/>
    <property type="molecule type" value="Genomic_DNA"/>
</dbReference>
<comment type="caution">
    <text evidence="3">The sequence shown here is derived from an EMBL/GenBank/DDBJ whole genome shotgun (WGS) entry which is preliminary data.</text>
</comment>
<feature type="domain" description="TraG P-loop" evidence="2">
    <location>
        <begin position="520"/>
        <end position="763"/>
    </location>
</feature>
<evidence type="ECO:0000259" key="2">
    <source>
        <dbReference type="Pfam" id="PF19044"/>
    </source>
</evidence>
<evidence type="ECO:0000313" key="4">
    <source>
        <dbReference type="Proteomes" id="UP000490800"/>
    </source>
</evidence>
<protein>
    <recommendedName>
        <fullName evidence="2">TraG P-loop domain-containing protein</fullName>
    </recommendedName>
</protein>
<dbReference type="AlphaFoldDB" id="A0A7X3FMP7"/>
<organism evidence="3 4">
    <name type="scientific">Paenibacillus lutrae</name>
    <dbReference type="NCBI Taxonomy" id="2078573"/>
    <lineage>
        <taxon>Bacteria</taxon>
        <taxon>Bacillati</taxon>
        <taxon>Bacillota</taxon>
        <taxon>Bacilli</taxon>
        <taxon>Bacillales</taxon>
        <taxon>Paenibacillaceae</taxon>
        <taxon>Paenibacillus</taxon>
    </lineage>
</organism>
<dbReference type="InterPro" id="IPR027417">
    <property type="entry name" value="P-loop_NTPase"/>
</dbReference>
<dbReference type="InterPro" id="IPR043964">
    <property type="entry name" value="P-loop_TraG"/>
</dbReference>
<evidence type="ECO:0000313" key="3">
    <source>
        <dbReference type="EMBL" id="MVP02102.1"/>
    </source>
</evidence>
<proteinExistence type="predicted"/>
<keyword evidence="1" id="KW-0175">Coiled coil</keyword>
<dbReference type="SUPFAM" id="SSF52540">
    <property type="entry name" value="P-loop containing nucleoside triphosphate hydrolases"/>
    <property type="match status" value="1"/>
</dbReference>
<gene>
    <name evidence="3" type="ORF">EDM21_21720</name>
</gene>
<dbReference type="RefSeq" id="WP_157338530.1">
    <property type="nucleotide sequence ID" value="NZ_RHLK01000018.1"/>
</dbReference>
<accession>A0A7X3FMP7</accession>
<reference evidence="3 4" key="1">
    <citation type="journal article" date="2019" name="Microorganisms">
        <title>Paenibacillus lutrae sp. nov., A Chitinolytic Species Isolated from A River Otter in Castril Natural Park, Granada, Spain.</title>
        <authorList>
            <person name="Rodriguez M."/>
            <person name="Reina J.C."/>
            <person name="Bejar V."/>
            <person name="Llamas I."/>
        </authorList>
    </citation>
    <scope>NUCLEOTIDE SEQUENCE [LARGE SCALE GENOMIC DNA]</scope>
    <source>
        <strain evidence="3 4">N10</strain>
    </source>
</reference>